<gene>
    <name evidence="2" type="ORF">SEMRO_5_G004220.1</name>
</gene>
<comment type="caution">
    <text evidence="2">The sequence shown here is derived from an EMBL/GenBank/DDBJ whole genome shotgun (WGS) entry which is preliminary data.</text>
</comment>
<dbReference type="InterPro" id="IPR049227">
    <property type="entry name" value="DUF6824"/>
</dbReference>
<proteinExistence type="predicted"/>
<protein>
    <submittedName>
        <fullName evidence="2">Nitrilase family, member 2</fullName>
    </submittedName>
</protein>
<evidence type="ECO:0000313" key="3">
    <source>
        <dbReference type="Proteomes" id="UP001153069"/>
    </source>
</evidence>
<sequence length="198" mass="22158">MLYSNALPETFAPSACDVVVGKGKKYFKHEGNQMLRRLAVSMIAEYAEARTKMDKSLIISNVVDRIRDSGSFVKVDLASGRWLIAEDLLCREKTSAVFRDALHEYRKKGMPKTTNAGKRNRVEIVSVEKALPPQNKELESATPAQPATLFQGLELLQTLNYGKIAACDEDSISGLTNSLSCFRQEDLNFDDFEITEFL</sequence>
<evidence type="ECO:0000259" key="1">
    <source>
        <dbReference type="Pfam" id="PF20710"/>
    </source>
</evidence>
<dbReference type="Pfam" id="PF20710">
    <property type="entry name" value="DUF6824"/>
    <property type="match status" value="1"/>
</dbReference>
<organism evidence="2 3">
    <name type="scientific">Seminavis robusta</name>
    <dbReference type="NCBI Taxonomy" id="568900"/>
    <lineage>
        <taxon>Eukaryota</taxon>
        <taxon>Sar</taxon>
        <taxon>Stramenopiles</taxon>
        <taxon>Ochrophyta</taxon>
        <taxon>Bacillariophyta</taxon>
        <taxon>Bacillariophyceae</taxon>
        <taxon>Bacillariophycidae</taxon>
        <taxon>Naviculales</taxon>
        <taxon>Naviculaceae</taxon>
        <taxon>Seminavis</taxon>
    </lineage>
</organism>
<keyword evidence="3" id="KW-1185">Reference proteome</keyword>
<dbReference type="OrthoDB" id="48019at2759"/>
<dbReference type="Proteomes" id="UP001153069">
    <property type="component" value="Unassembled WGS sequence"/>
</dbReference>
<evidence type="ECO:0000313" key="2">
    <source>
        <dbReference type="EMBL" id="CAB9496448.1"/>
    </source>
</evidence>
<dbReference type="AlphaFoldDB" id="A0A9N8GZK5"/>
<feature type="domain" description="DUF6824" evidence="1">
    <location>
        <begin position="17"/>
        <end position="100"/>
    </location>
</feature>
<accession>A0A9N8GZK5</accession>
<dbReference type="EMBL" id="CAICTM010000005">
    <property type="protein sequence ID" value="CAB9496448.1"/>
    <property type="molecule type" value="Genomic_DNA"/>
</dbReference>
<reference evidence="2" key="1">
    <citation type="submission" date="2020-06" db="EMBL/GenBank/DDBJ databases">
        <authorList>
            <consortium name="Plant Systems Biology data submission"/>
        </authorList>
    </citation>
    <scope>NUCLEOTIDE SEQUENCE</scope>
    <source>
        <strain evidence="2">D6</strain>
    </source>
</reference>
<name>A0A9N8GZK5_9STRA</name>